<organism evidence="3 4">
    <name type="scientific">Mycoplana ramosa</name>
    <name type="common">Mycoplana bullata</name>
    <dbReference type="NCBI Taxonomy" id="40837"/>
    <lineage>
        <taxon>Bacteria</taxon>
        <taxon>Pseudomonadati</taxon>
        <taxon>Pseudomonadota</taxon>
        <taxon>Alphaproteobacteria</taxon>
        <taxon>Hyphomicrobiales</taxon>
        <taxon>Rhizobiaceae</taxon>
        <taxon>Mycoplana</taxon>
    </lineage>
</organism>
<evidence type="ECO:0000313" key="3">
    <source>
        <dbReference type="EMBL" id="MFD1330205.1"/>
    </source>
</evidence>
<dbReference type="InterPro" id="IPR036086">
    <property type="entry name" value="ParB/Sulfiredoxin_sf"/>
</dbReference>
<name>A0ABW3Z2X1_MYCRA</name>
<dbReference type="PANTHER" id="PTHR33375:SF1">
    <property type="entry name" value="CHROMOSOME-PARTITIONING PROTEIN PARB-RELATED"/>
    <property type="match status" value="1"/>
</dbReference>
<comment type="caution">
    <text evidence="3">The sequence shown here is derived from an EMBL/GenBank/DDBJ whole genome shotgun (WGS) entry which is preliminary data.</text>
</comment>
<dbReference type="Gene3D" id="3.90.1530.30">
    <property type="match status" value="1"/>
</dbReference>
<dbReference type="NCBIfam" id="TIGR03454">
    <property type="entry name" value="partition_RepB"/>
    <property type="match status" value="1"/>
</dbReference>
<dbReference type="EMBL" id="JBHTNF010000019">
    <property type="protein sequence ID" value="MFD1330205.1"/>
    <property type="molecule type" value="Genomic_DNA"/>
</dbReference>
<feature type="domain" description="ParB-like N-terminal" evidence="2">
    <location>
        <begin position="73"/>
        <end position="164"/>
    </location>
</feature>
<sequence length="342" mass="36978">MARKNLIGVSDDLNPSVPAQAPIAVARPIAGYVPPARNAGPIGGITKTLGTITSKMERAQDLEEQLAAGVTVVELDPATIDGSFVRDRLAIDAVELGMLTEQIREHGQQVPILVRPHPEAKGRYQVAYGHRRLAAVRALGLKVKAVVRQLTDDQLVVSQGQENNARTNLSYIERALFALRLEERAFSRDVIMSALGVDKAALSKMLSVVNQVPFGLIEAIGPAPDVGRRRWMELAQKLTGAGLESLLAMLSSSEMVASTSEQRFQAAVDSLSKQGERTARIRAPATWVPSDGGVRVTFKKSAKKGVIAVEAPEGPEFAEFISNQLESLYEAFKEYSRAKTGE</sequence>
<dbReference type="Proteomes" id="UP001597173">
    <property type="component" value="Unassembled WGS sequence"/>
</dbReference>
<dbReference type="PANTHER" id="PTHR33375">
    <property type="entry name" value="CHROMOSOME-PARTITIONING PROTEIN PARB-RELATED"/>
    <property type="match status" value="1"/>
</dbReference>
<dbReference type="SUPFAM" id="SSF109709">
    <property type="entry name" value="KorB DNA-binding domain-like"/>
    <property type="match status" value="1"/>
</dbReference>
<gene>
    <name evidence="3" type="primary">repB</name>
    <name evidence="3" type="ORF">ACFQ33_20150</name>
</gene>
<dbReference type="NCBIfam" id="TIGR00180">
    <property type="entry name" value="parB_part"/>
    <property type="match status" value="1"/>
</dbReference>
<dbReference type="InterPro" id="IPR003115">
    <property type="entry name" value="ParB_N"/>
</dbReference>
<dbReference type="InterPro" id="IPR050336">
    <property type="entry name" value="Chromosome_partition/occlusion"/>
</dbReference>
<dbReference type="InterPro" id="IPR037972">
    <property type="entry name" value="RepB_N"/>
</dbReference>
<evidence type="ECO:0000313" key="4">
    <source>
        <dbReference type="Proteomes" id="UP001597173"/>
    </source>
</evidence>
<dbReference type="Gene3D" id="1.10.10.2830">
    <property type="match status" value="1"/>
</dbReference>
<evidence type="ECO:0000259" key="2">
    <source>
        <dbReference type="SMART" id="SM00470"/>
    </source>
</evidence>
<protein>
    <submittedName>
        <fullName evidence="3">Plasmid partitioning protein RepB</fullName>
    </submittedName>
</protein>
<dbReference type="RefSeq" id="WP_374841100.1">
    <property type="nucleotide sequence ID" value="NZ_JBHEEW010000018.1"/>
</dbReference>
<dbReference type="InterPro" id="IPR011111">
    <property type="entry name" value="Plasmid_RepB"/>
</dbReference>
<proteinExistence type="inferred from homology"/>
<keyword evidence="4" id="KW-1185">Reference proteome</keyword>
<comment type="similarity">
    <text evidence="1">Belongs to the ParB family.</text>
</comment>
<dbReference type="InterPro" id="IPR004437">
    <property type="entry name" value="ParB/RepB/Spo0J"/>
</dbReference>
<dbReference type="CDD" id="cd16405">
    <property type="entry name" value="RepB_like_N"/>
    <property type="match status" value="1"/>
</dbReference>
<dbReference type="SMART" id="SM00470">
    <property type="entry name" value="ParB"/>
    <property type="match status" value="1"/>
</dbReference>
<dbReference type="SUPFAM" id="SSF110849">
    <property type="entry name" value="ParB/Sulfiredoxin"/>
    <property type="match status" value="1"/>
</dbReference>
<dbReference type="InterPro" id="IPR017819">
    <property type="entry name" value="Plasmid_partition_RepB"/>
</dbReference>
<reference evidence="4" key="1">
    <citation type="journal article" date="2019" name="Int. J. Syst. Evol. Microbiol.">
        <title>The Global Catalogue of Microorganisms (GCM) 10K type strain sequencing project: providing services to taxonomists for standard genome sequencing and annotation.</title>
        <authorList>
            <consortium name="The Broad Institute Genomics Platform"/>
            <consortium name="The Broad Institute Genome Sequencing Center for Infectious Disease"/>
            <person name="Wu L."/>
            <person name="Ma J."/>
        </authorList>
    </citation>
    <scope>NUCLEOTIDE SEQUENCE [LARGE SCALE GENOMIC DNA]</scope>
    <source>
        <strain evidence="4">CCUG 55609</strain>
    </source>
</reference>
<dbReference type="Pfam" id="PF02195">
    <property type="entry name" value="ParB_N"/>
    <property type="match status" value="1"/>
</dbReference>
<accession>A0ABW3Z2X1</accession>
<evidence type="ECO:0000256" key="1">
    <source>
        <dbReference type="ARBA" id="ARBA00006295"/>
    </source>
</evidence>
<dbReference type="Pfam" id="PF07506">
    <property type="entry name" value="RepB"/>
    <property type="match status" value="1"/>
</dbReference>